<evidence type="ECO:0000313" key="2">
    <source>
        <dbReference type="Proteomes" id="UP000240739"/>
    </source>
</evidence>
<dbReference type="RefSeq" id="WP_107567692.1">
    <property type="nucleotide sequence ID" value="NZ_PYYB01000001.1"/>
</dbReference>
<accession>A0A2T4UJ33</accession>
<dbReference type="EMBL" id="PYYB01000001">
    <property type="protein sequence ID" value="PTL59246.1"/>
    <property type="molecule type" value="Genomic_DNA"/>
</dbReference>
<reference evidence="1 2" key="1">
    <citation type="submission" date="2018-03" db="EMBL/GenBank/DDBJ databases">
        <title>Aquarubrobacter algicola gen. nov., sp. nov., a novel actinobacterium isolated from shallow eutrophic lake during the end of cyanobacterial harmful algal blooms.</title>
        <authorList>
            <person name="Chun S.J."/>
        </authorList>
    </citation>
    <scope>NUCLEOTIDE SEQUENCE [LARGE SCALE GENOMIC DNA]</scope>
    <source>
        <strain evidence="1 2">Seoho-28</strain>
    </source>
</reference>
<proteinExistence type="predicted"/>
<sequence>MSARPRKLVLAVIDGLKPSALEKAVADGRAPVLATLIDRGTYVDDCCAAFPSVTPCCAATIATGRRQDDHRIASMNWYHRDERRYVEYGSSFGAARRIGIAKQLGDLIYRMNHEHLPADVPTVFERLDDAGVRTAGTTYLFYRGRHEHQPSKESPMSRLATTVIRKPVKGPRELFYADLFASRETGCWSRLGMPGLRDQHTGCVGAYLVEHDLCDFLLFSLPDNDTHSHEHGPDAQVASIAEADRQLERLVHAGGGIDAFLAEHAVIVVADHSHALVEKRIDFFEGFADYAVLPANGARPDRAEIALCPAQRSAMVYGLVPEARATLLPRLVATARGIDGVDVVMWRASDGTAAVARGVGNGGPVPAGELRFAPGDGPRDTRGESWIVEGDLDVLELHVQDGRIASDAYPDALARIWAALSCATSGDLLLSAAAGREFPDWGDSDHVDAGSHGSLHADDSLGALIYCGVEPPPERAEGPAAGSRWSGWSIADITPMALRHFGVEP</sequence>
<dbReference type="GO" id="GO:0016787">
    <property type="term" value="F:hydrolase activity"/>
    <property type="evidence" value="ECO:0007669"/>
    <property type="project" value="UniProtKB-ARBA"/>
</dbReference>
<protein>
    <submittedName>
        <fullName evidence="1">Phosphodiesterase</fullName>
    </submittedName>
</protein>
<evidence type="ECO:0000313" key="1">
    <source>
        <dbReference type="EMBL" id="PTL59246.1"/>
    </source>
</evidence>
<dbReference type="AlphaFoldDB" id="A0A2T4UJ33"/>
<dbReference type="PANTHER" id="PTHR10151">
    <property type="entry name" value="ECTONUCLEOTIDE PYROPHOSPHATASE/PHOSPHODIESTERASE"/>
    <property type="match status" value="1"/>
</dbReference>
<gene>
    <name evidence="1" type="ORF">C7Y72_06060</name>
</gene>
<dbReference type="SUPFAM" id="SSF53649">
    <property type="entry name" value="Alkaline phosphatase-like"/>
    <property type="match status" value="1"/>
</dbReference>
<organism evidence="1 2">
    <name type="scientific">Paraconexibacter algicola</name>
    <dbReference type="NCBI Taxonomy" id="2133960"/>
    <lineage>
        <taxon>Bacteria</taxon>
        <taxon>Bacillati</taxon>
        <taxon>Actinomycetota</taxon>
        <taxon>Thermoleophilia</taxon>
        <taxon>Solirubrobacterales</taxon>
        <taxon>Paraconexibacteraceae</taxon>
        <taxon>Paraconexibacter</taxon>
    </lineage>
</organism>
<dbReference type="OrthoDB" id="2381338at2"/>
<dbReference type="PANTHER" id="PTHR10151:SF120">
    <property type="entry name" value="BIS(5'-ADENOSYL)-TRIPHOSPHATASE"/>
    <property type="match status" value="1"/>
</dbReference>
<dbReference type="InterPro" id="IPR017850">
    <property type="entry name" value="Alkaline_phosphatase_core_sf"/>
</dbReference>
<dbReference type="Proteomes" id="UP000240739">
    <property type="component" value="Unassembled WGS sequence"/>
</dbReference>
<dbReference type="InterPro" id="IPR002591">
    <property type="entry name" value="Phosphodiest/P_Trfase"/>
</dbReference>
<dbReference type="Pfam" id="PF01663">
    <property type="entry name" value="Phosphodiest"/>
    <property type="match status" value="1"/>
</dbReference>
<comment type="caution">
    <text evidence="1">The sequence shown here is derived from an EMBL/GenBank/DDBJ whole genome shotgun (WGS) entry which is preliminary data.</text>
</comment>
<keyword evidence="2" id="KW-1185">Reference proteome</keyword>
<name>A0A2T4UJ33_9ACTN</name>
<dbReference type="Gene3D" id="3.40.720.10">
    <property type="entry name" value="Alkaline Phosphatase, subunit A"/>
    <property type="match status" value="1"/>
</dbReference>